<reference evidence="1" key="1">
    <citation type="submission" date="2020-05" db="EMBL/GenBank/DDBJ databases">
        <title>Phylogenomic resolution of chytrid fungi.</title>
        <authorList>
            <person name="Stajich J.E."/>
            <person name="Amses K."/>
            <person name="Simmons R."/>
            <person name="Seto K."/>
            <person name="Myers J."/>
            <person name="Bonds A."/>
            <person name="Quandt C.A."/>
            <person name="Barry K."/>
            <person name="Liu P."/>
            <person name="Grigoriev I."/>
            <person name="Longcore J.E."/>
            <person name="James T.Y."/>
        </authorList>
    </citation>
    <scope>NUCLEOTIDE SEQUENCE</scope>
    <source>
        <strain evidence="1">PLAUS21</strain>
    </source>
</reference>
<dbReference type="Gene3D" id="3.40.630.30">
    <property type="match status" value="1"/>
</dbReference>
<evidence type="ECO:0000313" key="2">
    <source>
        <dbReference type="Proteomes" id="UP001210925"/>
    </source>
</evidence>
<keyword evidence="2" id="KW-1185">Reference proteome</keyword>
<name>A0AAD5Y4Q6_9FUNG</name>
<accession>A0AAD5Y4Q6</accession>
<dbReference type="AlphaFoldDB" id="A0AAD5Y4Q6"/>
<proteinExistence type="predicted"/>
<sequence length="508" mass="57378">MNLKESHFHIASTNPNRPLLCPSPIKISETLELRRAAINDKDQVVALNAQVHGNSVTFGRMTENYFTTLNESPNPAFDYNCMTVVVDTSKGRIVSSCCSVPQIMIYGEENKREKISGSGTDFPVGDCCPRVPLIVTRPEAIGTLEEYRGQGLVNAHLDAHNKWATELGAVMQIISGIPGYYHRFGYENSLPTEITHVGYMHNVDSIAIDKQFNFRLATTADVDFIDRLARVAAIKRLSLWTDRDRIGWKNIIGGRIQGSCGARPVFLIERDSTKIGFVVMSATDDSCVLQFELDEPRNTNYASWTDVTLALIKWLPTFHLEHFLPILKEQNPQKYERDRKDRASTLVSNGWSFKFELGYSHPCLSAVGQSMLPKKSYQNKTWKAFWYTRIEDCTAFLRAIKPVLNYRLQSSTFEAITRKLYITSGFHSKKNVLIDIVNGKIKDISTVTDIQNPISIQNELFTQIVLGTKSFSETVQDRGDVFSLSEINAEIIDVLFPKMVNDQVHGMD</sequence>
<dbReference type="InterPro" id="IPR016181">
    <property type="entry name" value="Acyl_CoA_acyltransferase"/>
</dbReference>
<comment type="caution">
    <text evidence="1">The sequence shown here is derived from an EMBL/GenBank/DDBJ whole genome shotgun (WGS) entry which is preliminary data.</text>
</comment>
<dbReference type="EMBL" id="JADGKB010000066">
    <property type="protein sequence ID" value="KAJ3255434.1"/>
    <property type="molecule type" value="Genomic_DNA"/>
</dbReference>
<dbReference type="Proteomes" id="UP001210925">
    <property type="component" value="Unassembled WGS sequence"/>
</dbReference>
<gene>
    <name evidence="1" type="ORF">HK103_006251</name>
</gene>
<organism evidence="1 2">
    <name type="scientific">Boothiomyces macroporosus</name>
    <dbReference type="NCBI Taxonomy" id="261099"/>
    <lineage>
        <taxon>Eukaryota</taxon>
        <taxon>Fungi</taxon>
        <taxon>Fungi incertae sedis</taxon>
        <taxon>Chytridiomycota</taxon>
        <taxon>Chytridiomycota incertae sedis</taxon>
        <taxon>Chytridiomycetes</taxon>
        <taxon>Rhizophydiales</taxon>
        <taxon>Terramycetaceae</taxon>
        <taxon>Boothiomyces</taxon>
    </lineage>
</organism>
<dbReference type="SUPFAM" id="SSF55729">
    <property type="entry name" value="Acyl-CoA N-acyltransferases (Nat)"/>
    <property type="match status" value="1"/>
</dbReference>
<protein>
    <submittedName>
        <fullName evidence="1">Uncharacterized protein</fullName>
    </submittedName>
</protein>
<evidence type="ECO:0000313" key="1">
    <source>
        <dbReference type="EMBL" id="KAJ3255434.1"/>
    </source>
</evidence>